<organism evidence="1 2">
    <name type="scientific">Yoonia sediminilitoris</name>
    <dbReference type="NCBI Taxonomy" id="1286148"/>
    <lineage>
        <taxon>Bacteria</taxon>
        <taxon>Pseudomonadati</taxon>
        <taxon>Pseudomonadota</taxon>
        <taxon>Alphaproteobacteria</taxon>
        <taxon>Rhodobacterales</taxon>
        <taxon>Paracoccaceae</taxon>
        <taxon>Yoonia</taxon>
    </lineage>
</organism>
<name>A0A2T6KQ98_9RHOB</name>
<sequence length="131" mass="14866">MYRKRRWAPMTALSKCEAYLGTDMFMDRITVACRQIGLMVAEIENSVIDANQVVDRSEIPRQTLQKIDLVIQSIEELACIFERARSGEVSFREVDLDAVISPGRLEWLRTLVSEGVIVDSIARGNDDISLF</sequence>
<gene>
    <name evidence="1" type="ORF">C8N45_101319</name>
</gene>
<dbReference type="EMBL" id="QBUD01000001">
    <property type="protein sequence ID" value="PUB18733.1"/>
    <property type="molecule type" value="Genomic_DNA"/>
</dbReference>
<evidence type="ECO:0000313" key="1">
    <source>
        <dbReference type="EMBL" id="PUB18733.1"/>
    </source>
</evidence>
<dbReference type="AlphaFoldDB" id="A0A2T6KQ98"/>
<comment type="caution">
    <text evidence="1">The sequence shown here is derived from an EMBL/GenBank/DDBJ whole genome shotgun (WGS) entry which is preliminary data.</text>
</comment>
<proteinExistence type="predicted"/>
<accession>A0A2T6KQ98</accession>
<keyword evidence="2" id="KW-1185">Reference proteome</keyword>
<reference evidence="1 2" key="1">
    <citation type="submission" date="2018-04" db="EMBL/GenBank/DDBJ databases">
        <title>Genomic Encyclopedia of Archaeal and Bacterial Type Strains, Phase II (KMG-II): from individual species to whole genera.</title>
        <authorList>
            <person name="Goeker M."/>
        </authorList>
    </citation>
    <scope>NUCLEOTIDE SEQUENCE [LARGE SCALE GENOMIC DNA]</scope>
    <source>
        <strain evidence="1 2">DSM 29955</strain>
    </source>
</reference>
<evidence type="ECO:0000313" key="2">
    <source>
        <dbReference type="Proteomes" id="UP000244523"/>
    </source>
</evidence>
<protein>
    <submittedName>
        <fullName evidence="1">Uncharacterized protein</fullName>
    </submittedName>
</protein>
<dbReference type="Proteomes" id="UP000244523">
    <property type="component" value="Unassembled WGS sequence"/>
</dbReference>